<dbReference type="Proteomes" id="UP001628179">
    <property type="component" value="Unassembled WGS sequence"/>
</dbReference>
<gene>
    <name evidence="4" type="ORF">MFIFM68171_03516</name>
</gene>
<dbReference type="InterPro" id="IPR002110">
    <property type="entry name" value="Ankyrin_rpt"/>
</dbReference>
<evidence type="ECO:0000313" key="5">
    <source>
        <dbReference type="Proteomes" id="UP001628179"/>
    </source>
</evidence>
<evidence type="ECO:0000256" key="2">
    <source>
        <dbReference type="ARBA" id="ARBA00023043"/>
    </source>
</evidence>
<protein>
    <submittedName>
        <fullName evidence="4">Uncharacterized protein</fullName>
    </submittedName>
</protein>
<dbReference type="EMBL" id="BAAFSV010000002">
    <property type="protein sequence ID" value="GAB1313306.1"/>
    <property type="molecule type" value="Genomic_DNA"/>
</dbReference>
<dbReference type="SUPFAM" id="SSF48403">
    <property type="entry name" value="Ankyrin repeat"/>
    <property type="match status" value="1"/>
</dbReference>
<evidence type="ECO:0000256" key="3">
    <source>
        <dbReference type="PROSITE-ProRule" id="PRU00023"/>
    </source>
</evidence>
<feature type="repeat" description="ANK" evidence="3">
    <location>
        <begin position="246"/>
        <end position="270"/>
    </location>
</feature>
<sequence length="278" mass="30487">MDPHRPQDEDVADDILDDRVPECSKARLGDCLRTATRLRNVRRVLEEMKRYGAAVSNLQKETAALEKGLENLKDPELTDPGYNRPGKEDTKELKAVIQLIEEKGRRALLCLAAGNGHKAVVKLLLSTGINNPVPTDLWWERQTALWLAVQNNHEAVVKLFADADGVNPGVPDSGWDGQRALWLAAKNGDEVVVKLLLETSKVDLNAMNPKRSDRLTALSLAARGGHEAVVKLLLDTGKVHLDHSLNGRVALWRAASNGHAAVVKLLLDIGKVEPQARS</sequence>
<dbReference type="SMART" id="SM00248">
    <property type="entry name" value="ANK"/>
    <property type="match status" value="5"/>
</dbReference>
<organism evidence="4 5">
    <name type="scientific">Madurella fahalii</name>
    <dbReference type="NCBI Taxonomy" id="1157608"/>
    <lineage>
        <taxon>Eukaryota</taxon>
        <taxon>Fungi</taxon>
        <taxon>Dikarya</taxon>
        <taxon>Ascomycota</taxon>
        <taxon>Pezizomycotina</taxon>
        <taxon>Sordariomycetes</taxon>
        <taxon>Sordariomycetidae</taxon>
        <taxon>Sordariales</taxon>
        <taxon>Sordariales incertae sedis</taxon>
        <taxon>Madurella</taxon>
    </lineage>
</organism>
<dbReference type="Gene3D" id="1.25.40.20">
    <property type="entry name" value="Ankyrin repeat-containing domain"/>
    <property type="match status" value="2"/>
</dbReference>
<comment type="caution">
    <text evidence="4">The sequence shown here is derived from an EMBL/GenBank/DDBJ whole genome shotgun (WGS) entry which is preliminary data.</text>
</comment>
<dbReference type="PROSITE" id="PS50297">
    <property type="entry name" value="ANK_REP_REGION"/>
    <property type="match status" value="2"/>
</dbReference>
<dbReference type="GeneID" id="98174260"/>
<dbReference type="InterPro" id="IPR036770">
    <property type="entry name" value="Ankyrin_rpt-contain_sf"/>
</dbReference>
<dbReference type="RefSeq" id="XP_070915038.1">
    <property type="nucleotide sequence ID" value="XM_071058937.1"/>
</dbReference>
<keyword evidence="2 3" id="KW-0040">ANK repeat</keyword>
<dbReference type="PANTHER" id="PTHR24198:SF165">
    <property type="entry name" value="ANKYRIN REPEAT-CONTAINING PROTEIN-RELATED"/>
    <property type="match status" value="1"/>
</dbReference>
<name>A0ABQ0G6D4_9PEZI</name>
<proteinExistence type="predicted"/>
<dbReference type="Pfam" id="PF12796">
    <property type="entry name" value="Ank_2"/>
    <property type="match status" value="2"/>
</dbReference>
<evidence type="ECO:0000256" key="1">
    <source>
        <dbReference type="ARBA" id="ARBA00022737"/>
    </source>
</evidence>
<keyword evidence="5" id="KW-1185">Reference proteome</keyword>
<evidence type="ECO:0000313" key="4">
    <source>
        <dbReference type="EMBL" id="GAB1313306.1"/>
    </source>
</evidence>
<feature type="repeat" description="ANK" evidence="3">
    <location>
        <begin position="213"/>
        <end position="237"/>
    </location>
</feature>
<keyword evidence="1" id="KW-0677">Repeat</keyword>
<reference evidence="4 5" key="1">
    <citation type="submission" date="2024-09" db="EMBL/GenBank/DDBJ databases">
        <title>Itraconazole resistance in Madurella fahalii resulting from another homologue of gene encoding cytochrome P450 14-alpha sterol demethylase (CYP51).</title>
        <authorList>
            <person name="Yoshioka I."/>
            <person name="Fahal A.H."/>
            <person name="Kaneko S."/>
            <person name="Yaguchi T."/>
        </authorList>
    </citation>
    <scope>NUCLEOTIDE SEQUENCE [LARGE SCALE GENOMIC DNA]</scope>
    <source>
        <strain evidence="4 5">IFM 68171</strain>
    </source>
</reference>
<dbReference type="PANTHER" id="PTHR24198">
    <property type="entry name" value="ANKYRIN REPEAT AND PROTEIN KINASE DOMAIN-CONTAINING PROTEIN"/>
    <property type="match status" value="1"/>
</dbReference>
<accession>A0ABQ0G6D4</accession>
<dbReference type="PROSITE" id="PS50088">
    <property type="entry name" value="ANK_REPEAT"/>
    <property type="match status" value="2"/>
</dbReference>